<dbReference type="SUPFAM" id="SSF74650">
    <property type="entry name" value="Galactose mutarotase-like"/>
    <property type="match status" value="1"/>
</dbReference>
<sequence>MRVQHHAGEAPAWPRFQLHREEGFRPQVSADEDGGTLTSGDLTVRVRRAHPWLVEFIQDGKVLTTQLPRSVGHITGPDGTYVHQQLSLEPGERVYGLGERFGNVVKNGQVVDTWNADGGTS</sequence>
<dbReference type="Gene3D" id="2.60.40.1760">
    <property type="entry name" value="glycosyl hydrolase (family 31)"/>
    <property type="match status" value="1"/>
</dbReference>
<feature type="non-terminal residue" evidence="3">
    <location>
        <position position="121"/>
    </location>
</feature>
<evidence type="ECO:0000256" key="1">
    <source>
        <dbReference type="SAM" id="MobiDB-lite"/>
    </source>
</evidence>
<dbReference type="CDD" id="cd14752">
    <property type="entry name" value="GH31_N"/>
    <property type="match status" value="1"/>
</dbReference>
<protein>
    <submittedName>
        <fullName evidence="3">CAZy families GH31 protein</fullName>
    </submittedName>
</protein>
<feature type="domain" description="Glycoside hydrolase family 31 N-terminal" evidence="2">
    <location>
        <begin position="2"/>
        <end position="117"/>
    </location>
</feature>
<reference evidence="3" key="1">
    <citation type="journal article" date="2013" name="Environ. Microbiol.">
        <title>Seasonally variable intestinal metagenomes of the red palm weevil (Rhynchophorus ferrugineus).</title>
        <authorList>
            <person name="Jia S."/>
            <person name="Zhang X."/>
            <person name="Zhang G."/>
            <person name="Yin A."/>
            <person name="Zhang S."/>
            <person name="Li F."/>
            <person name="Wang L."/>
            <person name="Zhao D."/>
            <person name="Yun Q."/>
            <person name="Tala"/>
            <person name="Wang J."/>
            <person name="Sun G."/>
            <person name="Baabdullah M."/>
            <person name="Yu X."/>
            <person name="Hu S."/>
            <person name="Al-Mssallem I.S."/>
            <person name="Yu J."/>
        </authorList>
    </citation>
    <scope>NUCLEOTIDE SEQUENCE</scope>
</reference>
<organism evidence="3">
    <name type="scientific">uncultured Xylanimonas sp</name>
    <dbReference type="NCBI Taxonomy" id="876087"/>
    <lineage>
        <taxon>Bacteria</taxon>
        <taxon>Bacillati</taxon>
        <taxon>Actinomycetota</taxon>
        <taxon>Actinomycetes</taxon>
        <taxon>Micrococcales</taxon>
        <taxon>Promicromonosporaceae</taxon>
        <taxon>Xylanimonas</taxon>
        <taxon>environmental samples</taxon>
    </lineage>
</organism>
<dbReference type="GO" id="GO:0005975">
    <property type="term" value="P:carbohydrate metabolic process"/>
    <property type="evidence" value="ECO:0007669"/>
    <property type="project" value="InterPro"/>
</dbReference>
<dbReference type="InterPro" id="IPR025887">
    <property type="entry name" value="Glyco_hydro_31_N_dom"/>
</dbReference>
<evidence type="ECO:0000313" key="3">
    <source>
        <dbReference type="EMBL" id="AIA87104.1"/>
    </source>
</evidence>
<dbReference type="EMBL" id="KF119836">
    <property type="protein sequence ID" value="AIA87104.1"/>
    <property type="molecule type" value="Genomic_DNA"/>
</dbReference>
<feature type="region of interest" description="Disordered" evidence="1">
    <location>
        <begin position="1"/>
        <end position="39"/>
    </location>
</feature>
<name>A0A060BVX5_9MICO</name>
<dbReference type="GO" id="GO:0003824">
    <property type="term" value="F:catalytic activity"/>
    <property type="evidence" value="ECO:0007669"/>
    <property type="project" value="InterPro"/>
</dbReference>
<accession>A0A060BVX5</accession>
<dbReference type="AlphaFoldDB" id="A0A060BVX5"/>
<evidence type="ECO:0000259" key="2">
    <source>
        <dbReference type="Pfam" id="PF13802"/>
    </source>
</evidence>
<proteinExistence type="predicted"/>
<dbReference type="Pfam" id="PF13802">
    <property type="entry name" value="Gal_mutarotas_2"/>
    <property type="match status" value="1"/>
</dbReference>
<dbReference type="GO" id="GO:0030246">
    <property type="term" value="F:carbohydrate binding"/>
    <property type="evidence" value="ECO:0007669"/>
    <property type="project" value="InterPro"/>
</dbReference>
<dbReference type="InterPro" id="IPR011013">
    <property type="entry name" value="Gal_mutarotase_sf_dom"/>
</dbReference>